<proteinExistence type="predicted"/>
<reference evidence="1" key="1">
    <citation type="submission" date="2020-04" db="EMBL/GenBank/DDBJ databases">
        <title>A chromosome-scale assembly and high-density genetic map of the yellow drum (Nibea albiflora) genome.</title>
        <authorList>
            <person name="Xu D."/>
            <person name="Zhang W."/>
            <person name="Chen R."/>
            <person name="Tan P."/>
            <person name="Wang L."/>
            <person name="Song H."/>
            <person name="Tian L."/>
            <person name="Zhu Q."/>
            <person name="Wang B."/>
        </authorList>
    </citation>
    <scope>NUCLEOTIDE SEQUENCE</scope>
    <source>
        <strain evidence="1">ZJHYS-2018</strain>
    </source>
</reference>
<evidence type="ECO:0000313" key="1">
    <source>
        <dbReference type="EMBL" id="KAG8008495.1"/>
    </source>
</evidence>
<organism evidence="1 2">
    <name type="scientific">Nibea albiflora</name>
    <name type="common">Yellow drum</name>
    <name type="synonym">Corvina albiflora</name>
    <dbReference type="NCBI Taxonomy" id="240163"/>
    <lineage>
        <taxon>Eukaryota</taxon>
        <taxon>Metazoa</taxon>
        <taxon>Chordata</taxon>
        <taxon>Craniata</taxon>
        <taxon>Vertebrata</taxon>
        <taxon>Euteleostomi</taxon>
        <taxon>Actinopterygii</taxon>
        <taxon>Neopterygii</taxon>
        <taxon>Teleostei</taxon>
        <taxon>Neoteleostei</taxon>
        <taxon>Acanthomorphata</taxon>
        <taxon>Eupercaria</taxon>
        <taxon>Sciaenidae</taxon>
        <taxon>Nibea</taxon>
    </lineage>
</organism>
<sequence length="105" mass="11450">MSTIMAEEEQIQVFTSPHLNGGGHGLCSQFDICLSHTSPDSTPVLFSQRCDGGRNVGNVEKRSGGVLGSPPILTPVHTWQLKCQVKKAERERGPRLAAEEQDNLH</sequence>
<evidence type="ECO:0000313" key="2">
    <source>
        <dbReference type="Proteomes" id="UP000805704"/>
    </source>
</evidence>
<name>A0ACB7F1Z1_NIBAL</name>
<keyword evidence="2" id="KW-1185">Reference proteome</keyword>
<gene>
    <name evidence="1" type="ORF">GBF38_019680</name>
</gene>
<dbReference type="EMBL" id="CM024807">
    <property type="protein sequence ID" value="KAG8008495.1"/>
    <property type="molecule type" value="Genomic_DNA"/>
</dbReference>
<dbReference type="Proteomes" id="UP000805704">
    <property type="component" value="Chromosome 19"/>
</dbReference>
<comment type="caution">
    <text evidence="1">The sequence shown here is derived from an EMBL/GenBank/DDBJ whole genome shotgun (WGS) entry which is preliminary data.</text>
</comment>
<accession>A0ACB7F1Z1</accession>
<protein>
    <submittedName>
        <fullName evidence="1">Uncharacterized protein</fullName>
    </submittedName>
</protein>